<evidence type="ECO:0000313" key="1">
    <source>
        <dbReference type="EMBL" id="KAK8857898.1"/>
    </source>
</evidence>
<reference evidence="1 2" key="1">
    <citation type="submission" date="2024-04" db="EMBL/GenBank/DDBJ databases">
        <title>Tritrichomonas musculus Genome.</title>
        <authorList>
            <person name="Alves-Ferreira E."/>
            <person name="Grigg M."/>
            <person name="Lorenzi H."/>
            <person name="Galac M."/>
        </authorList>
    </citation>
    <scope>NUCLEOTIDE SEQUENCE [LARGE SCALE GENOMIC DNA]</scope>
    <source>
        <strain evidence="1 2">EAF2021</strain>
    </source>
</reference>
<gene>
    <name evidence="1" type="ORF">M9Y10_012997</name>
</gene>
<evidence type="ECO:0000313" key="2">
    <source>
        <dbReference type="Proteomes" id="UP001470230"/>
    </source>
</evidence>
<dbReference type="Proteomes" id="UP001470230">
    <property type="component" value="Unassembled WGS sequence"/>
</dbReference>
<name>A0ABR2I784_9EUKA</name>
<comment type="caution">
    <text evidence="1">The sequence shown here is derived from an EMBL/GenBank/DDBJ whole genome shotgun (WGS) entry which is preliminary data.</text>
</comment>
<sequence length="113" mass="12786">MNNLVTCLISGDATVASGDPMFKQNTKNSHVYLYQLQSLSPDYPVPPIHLKMNASPNFKIENLDDMIHLRDNIEGIGLTRLAICTDGDEGTDHYHIESFEKFDHIESPIHQMM</sequence>
<protein>
    <submittedName>
        <fullName evidence="1">Uncharacterized protein</fullName>
    </submittedName>
</protein>
<keyword evidence="2" id="KW-1185">Reference proteome</keyword>
<organism evidence="1 2">
    <name type="scientific">Tritrichomonas musculus</name>
    <dbReference type="NCBI Taxonomy" id="1915356"/>
    <lineage>
        <taxon>Eukaryota</taxon>
        <taxon>Metamonada</taxon>
        <taxon>Parabasalia</taxon>
        <taxon>Tritrichomonadida</taxon>
        <taxon>Tritrichomonadidae</taxon>
        <taxon>Tritrichomonas</taxon>
    </lineage>
</organism>
<dbReference type="EMBL" id="JAPFFF010000019">
    <property type="protein sequence ID" value="KAK8857898.1"/>
    <property type="molecule type" value="Genomic_DNA"/>
</dbReference>
<proteinExistence type="predicted"/>
<accession>A0ABR2I784</accession>